<gene>
    <name evidence="12" type="ORF">HERI1096_LOCUS10114</name>
</gene>
<evidence type="ECO:0000256" key="10">
    <source>
        <dbReference type="RuleBase" id="RU004187"/>
    </source>
</evidence>
<evidence type="ECO:0000256" key="8">
    <source>
        <dbReference type="ARBA" id="ARBA00023186"/>
    </source>
</evidence>
<dbReference type="InterPro" id="IPR002423">
    <property type="entry name" value="Cpn60/GroEL/TCP-1"/>
</dbReference>
<dbReference type="InterPro" id="IPR002194">
    <property type="entry name" value="Chaperonin_TCP-1_CS"/>
</dbReference>
<dbReference type="PRINTS" id="PR00304">
    <property type="entry name" value="TCOMPLEXTCP1"/>
</dbReference>
<evidence type="ECO:0000256" key="11">
    <source>
        <dbReference type="RuleBase" id="RU004191"/>
    </source>
</evidence>
<evidence type="ECO:0000256" key="4">
    <source>
        <dbReference type="ARBA" id="ARBA00017187"/>
    </source>
</evidence>
<dbReference type="NCBIfam" id="TIGR02344">
    <property type="entry name" value="chap_CCT_gamma"/>
    <property type="match status" value="1"/>
</dbReference>
<evidence type="ECO:0000256" key="1">
    <source>
        <dbReference type="ARBA" id="ARBA00004496"/>
    </source>
</evidence>
<dbReference type="InterPro" id="IPR012719">
    <property type="entry name" value="Chap_CCT_gamma"/>
</dbReference>
<comment type="function">
    <text evidence="9">Molecular chaperone; assists the folding of proteins upon ATP hydrolysis. Known to play a role, in vitro, in the folding of actin and tubulin.</text>
</comment>
<evidence type="ECO:0000256" key="9">
    <source>
        <dbReference type="ARBA" id="ARBA00024677"/>
    </source>
</evidence>
<dbReference type="CDD" id="cd03337">
    <property type="entry name" value="TCP1_gamma"/>
    <property type="match status" value="1"/>
</dbReference>
<comment type="subcellular location">
    <subcellularLocation>
        <location evidence="1">Cytoplasm</location>
    </subcellularLocation>
</comment>
<dbReference type="InterPro" id="IPR053374">
    <property type="entry name" value="TCP-1_chaperonin"/>
</dbReference>
<dbReference type="Gene3D" id="1.10.560.10">
    <property type="entry name" value="GroEL-like equatorial domain"/>
    <property type="match status" value="1"/>
</dbReference>
<dbReference type="Gene3D" id="3.50.7.10">
    <property type="entry name" value="GroEL"/>
    <property type="match status" value="1"/>
</dbReference>
<keyword evidence="7 10" id="KW-0067">ATP-binding</keyword>
<dbReference type="InterPro" id="IPR027409">
    <property type="entry name" value="GroEL-like_apical_dom_sf"/>
</dbReference>
<comment type="similarity">
    <text evidence="2 10">Belongs to the TCP-1 chaperonin family.</text>
</comment>
<organism evidence="12">
    <name type="scientific">Haptolina ericina</name>
    <dbReference type="NCBI Taxonomy" id="156174"/>
    <lineage>
        <taxon>Eukaryota</taxon>
        <taxon>Haptista</taxon>
        <taxon>Haptophyta</taxon>
        <taxon>Prymnesiophyceae</taxon>
        <taxon>Prymnesiales</taxon>
        <taxon>Prymnesiaceae</taxon>
        <taxon>Haptolina</taxon>
    </lineage>
</organism>
<keyword evidence="6 10" id="KW-0547">Nucleotide-binding</keyword>
<dbReference type="GO" id="GO:0016887">
    <property type="term" value="F:ATP hydrolysis activity"/>
    <property type="evidence" value="ECO:0007669"/>
    <property type="project" value="InterPro"/>
</dbReference>
<proteinExistence type="inferred from homology"/>
<dbReference type="GO" id="GO:0005524">
    <property type="term" value="F:ATP binding"/>
    <property type="evidence" value="ECO:0007669"/>
    <property type="project" value="UniProtKB-KW"/>
</dbReference>
<dbReference type="Pfam" id="PF00118">
    <property type="entry name" value="Cpn60_TCP1"/>
    <property type="match status" value="1"/>
</dbReference>
<dbReference type="PROSITE" id="PS00995">
    <property type="entry name" value="TCP1_3"/>
    <property type="match status" value="1"/>
</dbReference>
<keyword evidence="8 10" id="KW-0143">Chaperone</keyword>
<evidence type="ECO:0000256" key="6">
    <source>
        <dbReference type="ARBA" id="ARBA00022741"/>
    </source>
</evidence>
<accession>A0A7S3AMJ9</accession>
<dbReference type="SUPFAM" id="SSF48592">
    <property type="entry name" value="GroEL equatorial domain-like"/>
    <property type="match status" value="1"/>
</dbReference>
<dbReference type="InterPro" id="IPR027410">
    <property type="entry name" value="TCP-1-like_intermed_sf"/>
</dbReference>
<evidence type="ECO:0000313" key="12">
    <source>
        <dbReference type="EMBL" id="CAE0109454.1"/>
    </source>
</evidence>
<dbReference type="PANTHER" id="PTHR11353">
    <property type="entry name" value="CHAPERONIN"/>
    <property type="match status" value="1"/>
</dbReference>
<evidence type="ECO:0000256" key="3">
    <source>
        <dbReference type="ARBA" id="ARBA00011531"/>
    </source>
</evidence>
<reference evidence="12" key="1">
    <citation type="submission" date="2021-01" db="EMBL/GenBank/DDBJ databases">
        <authorList>
            <person name="Corre E."/>
            <person name="Pelletier E."/>
            <person name="Niang G."/>
            <person name="Scheremetjew M."/>
            <person name="Finn R."/>
            <person name="Kale V."/>
            <person name="Holt S."/>
            <person name="Cochrane G."/>
            <person name="Meng A."/>
            <person name="Brown T."/>
            <person name="Cohen L."/>
        </authorList>
    </citation>
    <scope>NUCLEOTIDE SEQUENCE</scope>
    <source>
        <strain evidence="12">CCMP281</strain>
    </source>
</reference>
<dbReference type="FunFam" id="1.10.560.10:FF:000085">
    <property type="entry name" value="T-complex protein 1 subunit gamma"/>
    <property type="match status" value="1"/>
</dbReference>
<dbReference type="PROSITE" id="PS00750">
    <property type="entry name" value="TCP1_1"/>
    <property type="match status" value="1"/>
</dbReference>
<dbReference type="FunFam" id="1.10.560.10:FF:000073">
    <property type="entry name" value="T-complex protein 1 subunit gamma"/>
    <property type="match status" value="1"/>
</dbReference>
<dbReference type="EMBL" id="HBHX01018190">
    <property type="protein sequence ID" value="CAE0109454.1"/>
    <property type="molecule type" value="Transcribed_RNA"/>
</dbReference>
<name>A0A7S3AMJ9_9EUKA</name>
<dbReference type="NCBIfam" id="NF041083">
    <property type="entry name" value="thermosome_beta"/>
    <property type="match status" value="1"/>
</dbReference>
<sequence length="548" mass="60143">MSRMGGAPVMVMNQKIQREQGRKAQLSNIQAGKAVSEIVRTTLGPRSMLKMLLDPMGGIVMTNDGNSILREVDVSHPAAKSMIELSRAQDEEVGDGTTSVIVLAGEYLSQAEPLLERQTHPTVICNGYLKALDDAVKYIDSIAKPLDTSDRDLMVKLIESCTGTKFIARFSKVMVDLALDAVSTVHIDDGSGRKEIDIKRYAKVEKIPGGDIEDCRVLKGVMINKDVVHGKMRRRIEKPRILLLDCTLEYKKGESQTSIELTDEKAWEKLLEQEEEVIKEMCNDIIAVSPDLVVTEKGVSDLAQHYLQKANISVLRRIRKTDNNRIARAAGATIVHRTTEISEKDIGTGAGLFEVQKIGDEYFTWIVDCESPKACSIILRGASKDVLNEIERNLGDAMNCVRTIYMDPRLVPGGGALEMAVARKLVEAAKVQEPVIANSYKAAGVALEIIPRTLLENCGADIIRVQTQLRAKHAGGANVNWGIDGEKGVLADMEELGIWEPVTVKMQTLKTAIESASMLLRIDEIVSGTHKKVKQRAQAAAPPPEGEE</sequence>
<evidence type="ECO:0000256" key="7">
    <source>
        <dbReference type="ARBA" id="ARBA00022840"/>
    </source>
</evidence>
<dbReference type="Gene3D" id="3.30.260.10">
    <property type="entry name" value="TCP-1-like chaperonin intermediate domain"/>
    <property type="match status" value="1"/>
</dbReference>
<evidence type="ECO:0000256" key="2">
    <source>
        <dbReference type="ARBA" id="ARBA00008020"/>
    </source>
</evidence>
<dbReference type="AlphaFoldDB" id="A0A7S3AMJ9"/>
<dbReference type="InterPro" id="IPR054827">
    <property type="entry name" value="thermosome_alpha"/>
</dbReference>
<evidence type="ECO:0000256" key="5">
    <source>
        <dbReference type="ARBA" id="ARBA00022490"/>
    </source>
</evidence>
<dbReference type="GO" id="GO:0005832">
    <property type="term" value="C:chaperonin-containing T-complex"/>
    <property type="evidence" value="ECO:0007669"/>
    <property type="project" value="UniProtKB-ARBA"/>
</dbReference>
<dbReference type="NCBIfam" id="NF041082">
    <property type="entry name" value="thermosome_alpha"/>
    <property type="match status" value="1"/>
</dbReference>
<dbReference type="InterPro" id="IPR017998">
    <property type="entry name" value="Chaperone_TCP-1"/>
</dbReference>
<dbReference type="SUPFAM" id="SSF52029">
    <property type="entry name" value="GroEL apical domain-like"/>
    <property type="match status" value="1"/>
</dbReference>
<comment type="subunit">
    <text evidence="3">Heterooligomeric complex of about 850 to 900 kDa that forms two stacked rings, 12 to 16 nm in diameter.</text>
</comment>
<dbReference type="GO" id="GO:0051082">
    <property type="term" value="F:unfolded protein binding"/>
    <property type="evidence" value="ECO:0007669"/>
    <property type="project" value="InterPro"/>
</dbReference>
<dbReference type="InterPro" id="IPR027413">
    <property type="entry name" value="GROEL-like_equatorial_sf"/>
</dbReference>
<dbReference type="FunFam" id="3.50.7.10:FF:000005">
    <property type="entry name" value="T-complex protein 1 subunit gamma"/>
    <property type="match status" value="1"/>
</dbReference>
<keyword evidence="5" id="KW-0963">Cytoplasm</keyword>
<protein>
    <recommendedName>
        <fullName evidence="4 11">T-complex protein 1 subunit gamma</fullName>
    </recommendedName>
</protein>
<dbReference type="SUPFAM" id="SSF54849">
    <property type="entry name" value="GroEL-intermediate domain like"/>
    <property type="match status" value="1"/>
</dbReference>
<dbReference type="GO" id="GO:0140662">
    <property type="term" value="F:ATP-dependent protein folding chaperone"/>
    <property type="evidence" value="ECO:0007669"/>
    <property type="project" value="InterPro"/>
</dbReference>